<feature type="transmembrane region" description="Helical" evidence="6">
    <location>
        <begin position="355"/>
        <end position="374"/>
    </location>
</feature>
<reference evidence="7 9" key="1">
    <citation type="submission" date="2016-10" db="EMBL/GenBank/DDBJ databases">
        <title>Comparative genomics between deep and shallow subseafloor isolates.</title>
        <authorList>
            <person name="Ishii S."/>
            <person name="Miller J.R."/>
            <person name="Sutton G."/>
            <person name="Suzuki S."/>
            <person name="Methe B."/>
            <person name="Inagaki F."/>
            <person name="Imachi H."/>
        </authorList>
    </citation>
    <scope>NUCLEOTIDE SEQUENCE [LARGE SCALE GENOMIC DNA]</scope>
    <source>
        <strain evidence="7 9">MO-MB1</strain>
    </source>
</reference>
<feature type="transmembrane region" description="Helical" evidence="6">
    <location>
        <begin position="16"/>
        <end position="38"/>
    </location>
</feature>
<feature type="transmembrane region" description="Helical" evidence="6">
    <location>
        <begin position="279"/>
        <end position="300"/>
    </location>
</feature>
<keyword evidence="2" id="KW-1003">Cell membrane</keyword>
<evidence type="ECO:0000256" key="6">
    <source>
        <dbReference type="SAM" id="Phobius"/>
    </source>
</evidence>
<dbReference type="Proteomes" id="UP000591058">
    <property type="component" value="Unassembled WGS sequence"/>
</dbReference>
<evidence type="ECO:0000256" key="3">
    <source>
        <dbReference type="ARBA" id="ARBA00022692"/>
    </source>
</evidence>
<evidence type="ECO:0000256" key="2">
    <source>
        <dbReference type="ARBA" id="ARBA00022475"/>
    </source>
</evidence>
<evidence type="ECO:0000313" key="8">
    <source>
        <dbReference type="EMBL" id="NMO08664.1"/>
    </source>
</evidence>
<sequence length="580" mass="64357">MYERSYNLVRAKFREFFLPTLLMSMAMNLSTFMDTLIVGNTLGPINISAMALIAPIITFINLVYWMIGLGGSLLSAVSKAERNQEKSDMYFTISIVLLILVGLCFSSLGLVFMDQLVAALTSNPQLAVLVERFLGVYFMGSPLLFFLMGIAYFIRADGMPRLSFYALLISNIVNLALDLFYILVLGMDIQGAALATITGYTVGTIFIMQYFFHKERTMHFISLAKCKLYLVGDIVKLGFPPASMQLFLTIKLFFINTLILLYAGKPGLTAFSVFYNSLYIIYMFLIGTSQSMSPIVSIYFQEKDYYGVWYTLNTSLKIVLVTGVVFTALLLAFPSTLLHLFGVSDPVDLVVGVNALRILSLSIMGTAVTFLMMFYTQAIKQGKLSFLISITEGLILPVSLAYLLSGVMGIDGVWVSFLLAEVGTIILIYLSTRLIAQRSRGELSGFFLMGSYHDAPVLDVTIKNSLEDAVGISQKLIDFAQENGVDPRTAVLIGMAVEEMAVNIINYNPDKIEYMDILTKIGDEHITIAFKDSGTEFDPSIYKPEDEGSFESIEVLQKIAQEISYARLIGLNSTVISIKR</sequence>
<feature type="transmembrane region" description="Helical" evidence="6">
    <location>
        <begin position="386"/>
        <end position="407"/>
    </location>
</feature>
<organism evidence="7 9">
    <name type="scientific">Methanobacterium subterraneum</name>
    <dbReference type="NCBI Taxonomy" id="59277"/>
    <lineage>
        <taxon>Archaea</taxon>
        <taxon>Methanobacteriati</taxon>
        <taxon>Methanobacteriota</taxon>
        <taxon>Methanomada group</taxon>
        <taxon>Methanobacteria</taxon>
        <taxon>Methanobacteriales</taxon>
        <taxon>Methanobacteriaceae</taxon>
        <taxon>Methanobacterium</taxon>
    </lineage>
</organism>
<dbReference type="EMBL" id="CP017766">
    <property type="protein sequence ID" value="AUB56115.1"/>
    <property type="molecule type" value="Genomic_DNA"/>
</dbReference>
<dbReference type="RefSeq" id="WP_100906090.1">
    <property type="nucleotide sequence ID" value="NZ_CP017766.1"/>
</dbReference>
<evidence type="ECO:0000313" key="9">
    <source>
        <dbReference type="Proteomes" id="UP000232806"/>
    </source>
</evidence>
<dbReference type="AlphaFoldDB" id="A0A2H4VDD5"/>
<proteinExistence type="predicted"/>
<keyword evidence="3 6" id="KW-0812">Transmembrane</keyword>
<feature type="transmembrane region" description="Helical" evidence="6">
    <location>
        <begin position="413"/>
        <end position="430"/>
    </location>
</feature>
<dbReference type="OrthoDB" id="214119at2157"/>
<dbReference type="InterPro" id="IPR051327">
    <property type="entry name" value="MATE_MepA_subfamily"/>
</dbReference>
<keyword evidence="4 6" id="KW-1133">Transmembrane helix</keyword>
<comment type="subcellular location">
    <subcellularLocation>
        <location evidence="1">Cell membrane</location>
        <topology evidence="1">Multi-pass membrane protein</topology>
    </subcellularLocation>
</comment>
<dbReference type="GO" id="GO:0015297">
    <property type="term" value="F:antiporter activity"/>
    <property type="evidence" value="ECO:0007669"/>
    <property type="project" value="InterPro"/>
</dbReference>
<evidence type="ECO:0000256" key="1">
    <source>
        <dbReference type="ARBA" id="ARBA00004651"/>
    </source>
</evidence>
<dbReference type="GeneID" id="35122356"/>
<evidence type="ECO:0000313" key="10">
    <source>
        <dbReference type="Proteomes" id="UP000591058"/>
    </source>
</evidence>
<keyword evidence="5 6" id="KW-0472">Membrane</keyword>
<dbReference type="GO" id="GO:0005886">
    <property type="term" value="C:plasma membrane"/>
    <property type="evidence" value="ECO:0007669"/>
    <property type="project" value="UniProtKB-SubCell"/>
</dbReference>
<feature type="transmembrane region" description="Helical" evidence="6">
    <location>
        <begin position="320"/>
        <end position="343"/>
    </location>
</feature>
<dbReference type="Pfam" id="PF01554">
    <property type="entry name" value="MatE"/>
    <property type="match status" value="2"/>
</dbReference>
<feature type="transmembrane region" description="Helical" evidence="6">
    <location>
        <begin position="246"/>
        <end position="264"/>
    </location>
</feature>
<accession>A0A2H4VDD5</accession>
<evidence type="ECO:0000313" key="7">
    <source>
        <dbReference type="EMBL" id="AUB56115.1"/>
    </source>
</evidence>
<name>A0A2H4VDD5_9EURY</name>
<dbReference type="PANTHER" id="PTHR43823:SF3">
    <property type="entry name" value="MULTIDRUG EXPORT PROTEIN MEPA"/>
    <property type="match status" value="1"/>
</dbReference>
<dbReference type="Proteomes" id="UP000232806">
    <property type="component" value="Chromosome"/>
</dbReference>
<feature type="transmembrane region" description="Helical" evidence="6">
    <location>
        <begin position="50"/>
        <end position="77"/>
    </location>
</feature>
<dbReference type="EMBL" id="JABBYL010000008">
    <property type="protein sequence ID" value="NMO08664.1"/>
    <property type="molecule type" value="Genomic_DNA"/>
</dbReference>
<evidence type="ECO:0000256" key="4">
    <source>
        <dbReference type="ARBA" id="ARBA00022989"/>
    </source>
</evidence>
<dbReference type="PANTHER" id="PTHR43823">
    <property type="entry name" value="SPORULATION PROTEIN YKVU"/>
    <property type="match status" value="1"/>
</dbReference>
<gene>
    <name evidence="7" type="ORF">BK007_08945</name>
    <name evidence="8" type="ORF">HG719_02290</name>
</gene>
<reference evidence="8 10" key="2">
    <citation type="submission" date="2020-04" db="EMBL/GenBank/DDBJ databases">
        <title>Draft genome of Methanobacterium subterraneum isolated from animal feces.</title>
        <authorList>
            <person name="Ouboter H.T."/>
            <person name="Berger S."/>
            <person name="Gungor E."/>
            <person name="Jetten M.S.M."/>
            <person name="Welte C.U."/>
        </authorList>
    </citation>
    <scope>NUCLEOTIDE SEQUENCE [LARGE SCALE GENOMIC DNA]</scope>
    <source>
        <strain evidence="8">HO_2020</strain>
    </source>
</reference>
<dbReference type="GO" id="GO:0042910">
    <property type="term" value="F:xenobiotic transmembrane transporter activity"/>
    <property type="evidence" value="ECO:0007669"/>
    <property type="project" value="InterPro"/>
</dbReference>
<protein>
    <submittedName>
        <fullName evidence="7">Uncharacterized protein</fullName>
    </submittedName>
</protein>
<feature type="transmembrane region" description="Helical" evidence="6">
    <location>
        <begin position="166"/>
        <end position="186"/>
    </location>
</feature>
<feature type="transmembrane region" description="Helical" evidence="6">
    <location>
        <begin position="89"/>
        <end position="113"/>
    </location>
</feature>
<feature type="transmembrane region" description="Helical" evidence="6">
    <location>
        <begin position="192"/>
        <end position="212"/>
    </location>
</feature>
<dbReference type="InterPro" id="IPR002528">
    <property type="entry name" value="MATE_fam"/>
</dbReference>
<feature type="transmembrane region" description="Helical" evidence="6">
    <location>
        <begin position="133"/>
        <end position="154"/>
    </location>
</feature>
<evidence type="ECO:0000256" key="5">
    <source>
        <dbReference type="ARBA" id="ARBA00023136"/>
    </source>
</evidence>